<dbReference type="InterPro" id="IPR038716">
    <property type="entry name" value="P1/P2_N_sf"/>
</dbReference>
<feature type="region of interest" description="Disordered" evidence="7">
    <location>
        <begin position="136"/>
        <end position="175"/>
    </location>
</feature>
<dbReference type="Gene3D" id="1.10.10.1410">
    <property type="match status" value="1"/>
</dbReference>
<dbReference type="GO" id="GO:0002182">
    <property type="term" value="P:cytoplasmic translational elongation"/>
    <property type="evidence" value="ECO:0007669"/>
    <property type="project" value="InterPro"/>
</dbReference>
<keyword evidence="4" id="KW-0687">Ribonucleoprotein</keyword>
<dbReference type="HAMAP" id="MF_01478">
    <property type="entry name" value="Ribosomal_L12_arch"/>
    <property type="match status" value="1"/>
</dbReference>
<dbReference type="FunFam" id="1.10.10.1410:FF:000002">
    <property type="entry name" value="60S acidic ribosomal protein P2"/>
    <property type="match status" value="1"/>
</dbReference>
<dbReference type="AlphaFoldDB" id="A0AAW1VJ64"/>
<evidence type="ECO:0000313" key="9">
    <source>
        <dbReference type="Proteomes" id="UP001431783"/>
    </source>
</evidence>
<evidence type="ECO:0000256" key="5">
    <source>
        <dbReference type="ARBA" id="ARBA00035301"/>
    </source>
</evidence>
<keyword evidence="9" id="KW-1185">Reference proteome</keyword>
<dbReference type="GO" id="GO:0022625">
    <property type="term" value="C:cytosolic large ribosomal subunit"/>
    <property type="evidence" value="ECO:0007669"/>
    <property type="project" value="InterPro"/>
</dbReference>
<sequence>MRSNNDKYNSTCQIQPTECRRYATIEERALHNTVDNSEFSAEDSFRTSTQNGFVRKLQPLICWLVYTFRVKQLEHALRGCLPFGVLGGKASLAAADIEKILSSVGIESDTEKVKRVLSELNEKSVDELIEQGRSKLASVPAAAAPAAEQKKEEIKKAEKPESESEDEDMGFALFD</sequence>
<gene>
    <name evidence="8" type="ORF">WA026_021962</name>
</gene>
<evidence type="ECO:0000313" key="8">
    <source>
        <dbReference type="EMBL" id="KAK9892772.1"/>
    </source>
</evidence>
<dbReference type="InterPro" id="IPR027534">
    <property type="entry name" value="Ribosomal_P1/P2"/>
</dbReference>
<evidence type="ECO:0000256" key="6">
    <source>
        <dbReference type="ARBA" id="ARBA00035443"/>
    </source>
</evidence>
<evidence type="ECO:0000256" key="7">
    <source>
        <dbReference type="SAM" id="MobiDB-lite"/>
    </source>
</evidence>
<dbReference type="PANTHER" id="PTHR21141:SF5">
    <property type="entry name" value="LARGE RIBOSOMAL SUBUNIT PROTEIN P2"/>
    <property type="match status" value="1"/>
</dbReference>
<comment type="caution">
    <text evidence="8">The sequence shown here is derived from an EMBL/GenBank/DDBJ whole genome shotgun (WGS) entry which is preliminary data.</text>
</comment>
<evidence type="ECO:0000256" key="2">
    <source>
        <dbReference type="ARBA" id="ARBA00005436"/>
    </source>
</evidence>
<organism evidence="8 9">
    <name type="scientific">Henosepilachna vigintioctopunctata</name>
    <dbReference type="NCBI Taxonomy" id="420089"/>
    <lineage>
        <taxon>Eukaryota</taxon>
        <taxon>Metazoa</taxon>
        <taxon>Ecdysozoa</taxon>
        <taxon>Arthropoda</taxon>
        <taxon>Hexapoda</taxon>
        <taxon>Insecta</taxon>
        <taxon>Pterygota</taxon>
        <taxon>Neoptera</taxon>
        <taxon>Endopterygota</taxon>
        <taxon>Coleoptera</taxon>
        <taxon>Polyphaga</taxon>
        <taxon>Cucujiformia</taxon>
        <taxon>Coccinelloidea</taxon>
        <taxon>Coccinellidae</taxon>
        <taxon>Epilachninae</taxon>
        <taxon>Epilachnini</taxon>
        <taxon>Henosepilachna</taxon>
    </lineage>
</organism>
<dbReference type="InterPro" id="IPR044076">
    <property type="entry name" value="Ribosomal_P2"/>
</dbReference>
<dbReference type="EMBL" id="JARQZJ010000138">
    <property type="protein sequence ID" value="KAK9892772.1"/>
    <property type="molecule type" value="Genomic_DNA"/>
</dbReference>
<reference evidence="8 9" key="1">
    <citation type="submission" date="2023-03" db="EMBL/GenBank/DDBJ databases">
        <title>Genome insight into feeding habits of ladybird beetles.</title>
        <authorList>
            <person name="Li H.-S."/>
            <person name="Huang Y.-H."/>
            <person name="Pang H."/>
        </authorList>
    </citation>
    <scope>NUCLEOTIDE SEQUENCE [LARGE SCALE GENOMIC DNA]</scope>
    <source>
        <strain evidence="8">SYSU_2023b</strain>
        <tissue evidence="8">Whole body</tissue>
    </source>
</reference>
<dbReference type="Pfam" id="PF00428">
    <property type="entry name" value="Ribosomal_60s"/>
    <property type="match status" value="1"/>
</dbReference>
<evidence type="ECO:0000256" key="4">
    <source>
        <dbReference type="ARBA" id="ARBA00023274"/>
    </source>
</evidence>
<comment type="similarity">
    <text evidence="2">Belongs to the eukaryotic ribosomal protein P1/P2 family.</text>
</comment>
<dbReference type="PANTHER" id="PTHR21141">
    <property type="entry name" value="60S ACIDIC RIBOSOMAL PROTEIN FAMILY MEMBER"/>
    <property type="match status" value="1"/>
</dbReference>
<evidence type="ECO:0000256" key="1">
    <source>
        <dbReference type="ARBA" id="ARBA00003362"/>
    </source>
</evidence>
<dbReference type="CDD" id="cd05833">
    <property type="entry name" value="Ribosomal_P2"/>
    <property type="match status" value="1"/>
</dbReference>
<feature type="compositionally biased region" description="Basic and acidic residues" evidence="7">
    <location>
        <begin position="148"/>
        <end position="162"/>
    </location>
</feature>
<feature type="compositionally biased region" description="Low complexity" evidence="7">
    <location>
        <begin position="136"/>
        <end position="147"/>
    </location>
</feature>
<accession>A0AAW1VJ64</accession>
<dbReference type="Proteomes" id="UP001431783">
    <property type="component" value="Unassembled WGS sequence"/>
</dbReference>
<keyword evidence="3" id="KW-0689">Ribosomal protein</keyword>
<comment type="function">
    <text evidence="1">Plays an important role in the elongation step of protein synthesis.</text>
</comment>
<name>A0AAW1VJ64_9CUCU</name>
<evidence type="ECO:0000256" key="3">
    <source>
        <dbReference type="ARBA" id="ARBA00022980"/>
    </source>
</evidence>
<dbReference type="GO" id="GO:0003735">
    <property type="term" value="F:structural constituent of ribosome"/>
    <property type="evidence" value="ECO:0007669"/>
    <property type="project" value="InterPro"/>
</dbReference>
<protein>
    <recommendedName>
        <fullName evidence="5">Large ribosomal subunit protein P2</fullName>
    </recommendedName>
    <alternativeName>
        <fullName evidence="6">60S acidic ribosomal protein P2</fullName>
    </alternativeName>
</protein>
<proteinExistence type="inferred from homology"/>